<evidence type="ECO:0000313" key="4">
    <source>
        <dbReference type="Proteomes" id="UP000019478"/>
    </source>
</evidence>
<dbReference type="RefSeq" id="XP_007731156.1">
    <property type="nucleotide sequence ID" value="XM_007732966.1"/>
</dbReference>
<dbReference type="GeneID" id="19166956"/>
<evidence type="ECO:0000313" key="3">
    <source>
        <dbReference type="EMBL" id="EXJ89759.1"/>
    </source>
</evidence>
<feature type="compositionally biased region" description="Polar residues" evidence="1">
    <location>
        <begin position="220"/>
        <end position="234"/>
    </location>
</feature>
<dbReference type="InterPro" id="IPR000467">
    <property type="entry name" value="G_patch_dom"/>
</dbReference>
<evidence type="ECO:0000256" key="1">
    <source>
        <dbReference type="SAM" id="MobiDB-lite"/>
    </source>
</evidence>
<dbReference type="PANTHER" id="PTHR14195">
    <property type="entry name" value="G PATCH DOMAIN CONTAINING PROTEIN 2"/>
    <property type="match status" value="1"/>
</dbReference>
<feature type="domain" description="G-patch" evidence="2">
    <location>
        <begin position="733"/>
        <end position="776"/>
    </location>
</feature>
<dbReference type="HOGENOM" id="CLU_007254_1_0_1"/>
<dbReference type="SMART" id="SM00443">
    <property type="entry name" value="G_patch"/>
    <property type="match status" value="1"/>
</dbReference>
<dbReference type="PROSITE" id="PS50174">
    <property type="entry name" value="G_PATCH"/>
    <property type="match status" value="1"/>
</dbReference>
<dbReference type="AlphaFoldDB" id="W9Z5H6"/>
<dbReference type="EMBL" id="AMGY01000002">
    <property type="protein sequence ID" value="EXJ89759.1"/>
    <property type="molecule type" value="Genomic_DNA"/>
</dbReference>
<dbReference type="InterPro" id="IPR051189">
    <property type="entry name" value="Splicing_assoc_domain"/>
</dbReference>
<feature type="compositionally biased region" description="Basic and acidic residues" evidence="1">
    <location>
        <begin position="97"/>
        <end position="118"/>
    </location>
</feature>
<protein>
    <recommendedName>
        <fullName evidence="2">G-patch domain-containing protein</fullName>
    </recommendedName>
</protein>
<dbReference type="Gene3D" id="3.30.1370.50">
    <property type="entry name" value="R3H-like domain"/>
    <property type="match status" value="1"/>
</dbReference>
<feature type="region of interest" description="Disordered" evidence="1">
    <location>
        <begin position="1"/>
        <end position="251"/>
    </location>
</feature>
<feature type="compositionally biased region" description="Low complexity" evidence="1">
    <location>
        <begin position="176"/>
        <end position="190"/>
    </location>
</feature>
<dbReference type="Pfam" id="PF01585">
    <property type="entry name" value="G-patch"/>
    <property type="match status" value="1"/>
</dbReference>
<organism evidence="3 4">
    <name type="scientific">Capronia epimyces CBS 606.96</name>
    <dbReference type="NCBI Taxonomy" id="1182542"/>
    <lineage>
        <taxon>Eukaryota</taxon>
        <taxon>Fungi</taxon>
        <taxon>Dikarya</taxon>
        <taxon>Ascomycota</taxon>
        <taxon>Pezizomycotina</taxon>
        <taxon>Eurotiomycetes</taxon>
        <taxon>Chaetothyriomycetidae</taxon>
        <taxon>Chaetothyriales</taxon>
        <taxon>Herpotrichiellaceae</taxon>
        <taxon>Capronia</taxon>
    </lineage>
</organism>
<evidence type="ECO:0000259" key="2">
    <source>
        <dbReference type="PROSITE" id="PS50174"/>
    </source>
</evidence>
<dbReference type="OrthoDB" id="21470at2759"/>
<name>W9Z5H6_9EURO</name>
<feature type="compositionally biased region" description="Low complexity" evidence="1">
    <location>
        <begin position="155"/>
        <end position="168"/>
    </location>
</feature>
<gene>
    <name evidence="3" type="ORF">A1O3_02826</name>
</gene>
<proteinExistence type="predicted"/>
<dbReference type="Proteomes" id="UP000019478">
    <property type="component" value="Unassembled WGS sequence"/>
</dbReference>
<dbReference type="GO" id="GO:0003676">
    <property type="term" value="F:nucleic acid binding"/>
    <property type="evidence" value="ECO:0007669"/>
    <property type="project" value="InterPro"/>
</dbReference>
<sequence>MGARQRAQARGKRANGGQKGSPRASNQVNQSNNGAFTRHRTSVRDWQDFSDSFSPHAQNGLLSMSQEARNTERHSTGWGATKLREQAITFVSAGTLVREEPVTLRQEDDTDSAPKENTPEQDPVEPVQDGTVEPSQEDSTAPPILLPVEVSAAPQSQSRKNSTSSQSSEEIVFLGRSNPPARNTPRARTPISIPIRAADPDPKPNTIVHPAPETDIKVTVPQNQSIPKAINPQTARPRNRPLDRRERARLRNRQKWEDEEAIMRDYIENLAFDDDSEEEDAGGRGGRSNEHYKFFDGSVQANQKVQTSSGTAIKETVGQAIDWDSADLEDFDDLSTTDEDVVEITQVLRHRVRPSGSQYLVTASGQDTSEARWILQGKLKSASALKEIRIFEEIRSMDIEDTESSDTESESDEALDDLVENIESEDEENARILKHTSRMTDEQIARALAKQEELGLGGDELMLFDGEFGDDDDNEDEFAGDKDFIPFSSKAHLSSRGKSKRNRRHRDNFPPAEAFADALEQDPYGAFDIMDFDRPSLRPKKKGRKSDLPFELGLEDEELAEQIRNAWSKDREKKASRKREKQEAREAALLEASGRNAPVVIKAEIRQFLVQEEDVLKLAPMDSATRASVHRLAKALKLKSHSEGKEGHGIGRYPVLTKGPHTPRFTIDTIWEIDALMDTRKFFPKSWGGSYRGPNSARGAGAVRAHRGGGGAISGASYMNGEVVGGSAPELGADNKGRAILEKMGWTSGMGIGAVGNKGGLEAIKHVVKTTRAGLG</sequence>
<feature type="region of interest" description="Disordered" evidence="1">
    <location>
        <begin position="490"/>
        <end position="509"/>
    </location>
</feature>
<accession>W9Z5H6</accession>
<reference evidence="3 4" key="1">
    <citation type="submission" date="2013-03" db="EMBL/GenBank/DDBJ databases">
        <title>The Genome Sequence of Capronia epimyces CBS 606.96.</title>
        <authorList>
            <consortium name="The Broad Institute Genomics Platform"/>
            <person name="Cuomo C."/>
            <person name="de Hoog S."/>
            <person name="Gorbushina A."/>
            <person name="Walker B."/>
            <person name="Young S.K."/>
            <person name="Zeng Q."/>
            <person name="Gargeya S."/>
            <person name="Fitzgerald M."/>
            <person name="Haas B."/>
            <person name="Abouelleil A."/>
            <person name="Allen A.W."/>
            <person name="Alvarado L."/>
            <person name="Arachchi H.M."/>
            <person name="Berlin A.M."/>
            <person name="Chapman S.B."/>
            <person name="Gainer-Dewar J."/>
            <person name="Goldberg J."/>
            <person name="Griggs A."/>
            <person name="Gujja S."/>
            <person name="Hansen M."/>
            <person name="Howarth C."/>
            <person name="Imamovic A."/>
            <person name="Ireland A."/>
            <person name="Larimer J."/>
            <person name="McCowan C."/>
            <person name="Murphy C."/>
            <person name="Pearson M."/>
            <person name="Poon T.W."/>
            <person name="Priest M."/>
            <person name="Roberts A."/>
            <person name="Saif S."/>
            <person name="Shea T."/>
            <person name="Sisk P."/>
            <person name="Sykes S."/>
            <person name="Wortman J."/>
            <person name="Nusbaum C."/>
            <person name="Birren B."/>
        </authorList>
    </citation>
    <scope>NUCLEOTIDE SEQUENCE [LARGE SCALE GENOMIC DNA]</scope>
    <source>
        <strain evidence="3 4">CBS 606.96</strain>
    </source>
</reference>
<comment type="caution">
    <text evidence="3">The sequence shown here is derived from an EMBL/GenBank/DDBJ whole genome shotgun (WGS) entry which is preliminary data.</text>
</comment>
<dbReference type="InterPro" id="IPR001374">
    <property type="entry name" value="R3H_dom"/>
</dbReference>
<feature type="compositionally biased region" description="Polar residues" evidence="1">
    <location>
        <begin position="23"/>
        <end position="35"/>
    </location>
</feature>
<feature type="compositionally biased region" description="Polar residues" evidence="1">
    <location>
        <begin position="49"/>
        <end position="68"/>
    </location>
</feature>
<dbReference type="InterPro" id="IPR036867">
    <property type="entry name" value="R3H_dom_sf"/>
</dbReference>
<feature type="compositionally biased region" description="Acidic residues" evidence="1">
    <location>
        <begin position="271"/>
        <end position="280"/>
    </location>
</feature>
<dbReference type="Pfam" id="PF01424">
    <property type="entry name" value="R3H"/>
    <property type="match status" value="1"/>
</dbReference>
<feature type="region of interest" description="Disordered" evidence="1">
    <location>
        <begin position="271"/>
        <end position="292"/>
    </location>
</feature>
<dbReference type="eggNOG" id="KOG0154">
    <property type="taxonomic scope" value="Eukaryota"/>
</dbReference>
<keyword evidence="4" id="KW-1185">Reference proteome</keyword>
<feature type="compositionally biased region" description="Basic residues" evidence="1">
    <location>
        <begin position="493"/>
        <end position="506"/>
    </location>
</feature>
<dbReference type="STRING" id="1182542.W9Z5H6"/>
<dbReference type="SUPFAM" id="SSF82708">
    <property type="entry name" value="R3H domain"/>
    <property type="match status" value="1"/>
</dbReference>